<evidence type="ECO:0000313" key="3">
    <source>
        <dbReference type="Proteomes" id="UP000078541"/>
    </source>
</evidence>
<organism evidence="2 3">
    <name type="scientific">Trachymyrmex septentrionalis</name>
    <dbReference type="NCBI Taxonomy" id="34720"/>
    <lineage>
        <taxon>Eukaryota</taxon>
        <taxon>Metazoa</taxon>
        <taxon>Ecdysozoa</taxon>
        <taxon>Arthropoda</taxon>
        <taxon>Hexapoda</taxon>
        <taxon>Insecta</taxon>
        <taxon>Pterygota</taxon>
        <taxon>Neoptera</taxon>
        <taxon>Endopterygota</taxon>
        <taxon>Hymenoptera</taxon>
        <taxon>Apocrita</taxon>
        <taxon>Aculeata</taxon>
        <taxon>Formicoidea</taxon>
        <taxon>Formicidae</taxon>
        <taxon>Myrmicinae</taxon>
        <taxon>Trachymyrmex</taxon>
    </lineage>
</organism>
<feature type="compositionally biased region" description="Basic and acidic residues" evidence="1">
    <location>
        <begin position="32"/>
        <end position="54"/>
    </location>
</feature>
<dbReference type="AlphaFoldDB" id="A0A195FMJ9"/>
<evidence type="ECO:0000313" key="2">
    <source>
        <dbReference type="EMBL" id="KYN41174.1"/>
    </source>
</evidence>
<feature type="region of interest" description="Disordered" evidence="1">
    <location>
        <begin position="1"/>
        <end position="60"/>
    </location>
</feature>
<name>A0A195FMJ9_9HYME</name>
<evidence type="ECO:0000256" key="1">
    <source>
        <dbReference type="SAM" id="MobiDB-lite"/>
    </source>
</evidence>
<reference evidence="2 3" key="1">
    <citation type="submission" date="2016-03" db="EMBL/GenBank/DDBJ databases">
        <title>Trachymyrmex septentrionalis WGS genome.</title>
        <authorList>
            <person name="Nygaard S."/>
            <person name="Hu H."/>
            <person name="Boomsma J."/>
            <person name="Zhang G."/>
        </authorList>
    </citation>
    <scope>NUCLEOTIDE SEQUENCE [LARGE SCALE GENOMIC DNA]</scope>
    <source>
        <strain evidence="2">Tsep2-gDNA-1</strain>
        <tissue evidence="2">Whole body</tissue>
    </source>
</reference>
<gene>
    <name evidence="2" type="ORF">ALC56_04325</name>
</gene>
<sequence>MTAARCILRTPSRTTTHTRTRRRRRRRAKLARGSDVEPREFRRALRSTREESHARVPLRS</sequence>
<feature type="compositionally biased region" description="Basic residues" evidence="1">
    <location>
        <begin position="16"/>
        <end position="30"/>
    </location>
</feature>
<dbReference type="EMBL" id="KQ981490">
    <property type="protein sequence ID" value="KYN41174.1"/>
    <property type="molecule type" value="Genomic_DNA"/>
</dbReference>
<dbReference type="Proteomes" id="UP000078541">
    <property type="component" value="Unassembled WGS sequence"/>
</dbReference>
<proteinExistence type="predicted"/>
<protein>
    <submittedName>
        <fullName evidence="2">Uncharacterized protein</fullName>
    </submittedName>
</protein>
<accession>A0A195FMJ9</accession>
<keyword evidence="3" id="KW-1185">Reference proteome</keyword>